<feature type="region of interest" description="Disordered" evidence="1">
    <location>
        <begin position="81"/>
        <end position="103"/>
    </location>
</feature>
<proteinExistence type="predicted"/>
<reference evidence="2" key="1">
    <citation type="submission" date="2022-05" db="EMBL/GenBank/DDBJ databases">
        <title>Schlegelella sp. nov., isolated from mangrove soil.</title>
        <authorList>
            <person name="Liu Y."/>
            <person name="Ge X."/>
            <person name="Liu W."/>
        </authorList>
    </citation>
    <scope>NUCLEOTIDE SEQUENCE</scope>
    <source>
        <strain evidence="2">S2-27</strain>
    </source>
</reference>
<dbReference type="EMBL" id="JAMKFE010000012">
    <property type="protein sequence ID" value="MCM5681480.1"/>
    <property type="molecule type" value="Genomic_DNA"/>
</dbReference>
<evidence type="ECO:0000313" key="3">
    <source>
        <dbReference type="Proteomes" id="UP001165541"/>
    </source>
</evidence>
<dbReference type="Proteomes" id="UP001165541">
    <property type="component" value="Unassembled WGS sequence"/>
</dbReference>
<comment type="caution">
    <text evidence="2">The sequence shown here is derived from an EMBL/GenBank/DDBJ whole genome shotgun (WGS) entry which is preliminary data.</text>
</comment>
<keyword evidence="3" id="KW-1185">Reference proteome</keyword>
<dbReference type="RefSeq" id="WP_251779961.1">
    <property type="nucleotide sequence ID" value="NZ_JAMKFE010000012.1"/>
</dbReference>
<evidence type="ECO:0000313" key="2">
    <source>
        <dbReference type="EMBL" id="MCM5681480.1"/>
    </source>
</evidence>
<sequence>MNAEPEMVSTICELRGSLAALDVALMSLVPALSDDALHRWEHRFVNAVEMARVSMLNGSVPDAVIEAFDQNTQRWQRLLMGGGAAHRRERRPDGLLADQRGPV</sequence>
<evidence type="ECO:0000256" key="1">
    <source>
        <dbReference type="SAM" id="MobiDB-lite"/>
    </source>
</evidence>
<gene>
    <name evidence="2" type="ORF">M8A51_18285</name>
</gene>
<organism evidence="2 3">
    <name type="scientific">Caldimonas mangrovi</name>
    <dbReference type="NCBI Taxonomy" id="2944811"/>
    <lineage>
        <taxon>Bacteria</taxon>
        <taxon>Pseudomonadati</taxon>
        <taxon>Pseudomonadota</taxon>
        <taxon>Betaproteobacteria</taxon>
        <taxon>Burkholderiales</taxon>
        <taxon>Sphaerotilaceae</taxon>
        <taxon>Caldimonas</taxon>
    </lineage>
</organism>
<name>A0ABT0YRW2_9BURK</name>
<accession>A0ABT0YRW2</accession>
<protein>
    <submittedName>
        <fullName evidence="2">Uncharacterized protein</fullName>
    </submittedName>
</protein>